<dbReference type="RefSeq" id="WP_157176002.1">
    <property type="nucleotide sequence ID" value="NZ_BMJP01000003.1"/>
</dbReference>
<gene>
    <name evidence="1" type="ORF">FHS99_002342</name>
</gene>
<organism evidence="1 2">
    <name type="scientific">Sphingomonas prati</name>
    <dbReference type="NCBI Taxonomy" id="1843237"/>
    <lineage>
        <taxon>Bacteria</taxon>
        <taxon>Pseudomonadati</taxon>
        <taxon>Pseudomonadota</taxon>
        <taxon>Alphaproteobacteria</taxon>
        <taxon>Sphingomonadales</taxon>
        <taxon>Sphingomonadaceae</taxon>
        <taxon>Sphingomonas</taxon>
    </lineage>
</organism>
<sequence>MQKAPDPTVALRKALIDCTADFDRIANHVAIANLAADADMPEVGSVFAALATLLDGFSDDLAAPVDAPLNVPAAIDDLASLPLVDPGATDLPSPADRADHAALIQLCRTLIDVLNDPAGDPGAQLAAAHASVISHLPYCLAEHVTDPLPALAERVAFNAVRYFFRLRYDLAYAPLGSSGLFHAVARLSRSGLGPYLGNAARCSGLALLDLVQRVARDRLEADGDAHLLWAVRMAPHLGATQRFWLVDALGDAGALPALRALFRSEIRRTALRLHTPIFWSLRDAAIDLGDPVFAADVQRHVAEGVADNAVEWIVLAEVEATVGRATAAIGALGRALSIDPDNHAARDKLAAIEAGRIGDLAVAGGFGSSKDRRLVRFMQRRASSQRSVMVPPKG</sequence>
<name>A0A7W9BTI3_9SPHN</name>
<protein>
    <recommendedName>
        <fullName evidence="3">Tetratricopeptide repeat protein</fullName>
    </recommendedName>
</protein>
<evidence type="ECO:0000313" key="2">
    <source>
        <dbReference type="Proteomes" id="UP000546701"/>
    </source>
</evidence>
<keyword evidence="2" id="KW-1185">Reference proteome</keyword>
<accession>A0A7W9BTI3</accession>
<dbReference type="SUPFAM" id="SSF48452">
    <property type="entry name" value="TPR-like"/>
    <property type="match status" value="1"/>
</dbReference>
<comment type="caution">
    <text evidence="1">The sequence shown here is derived from an EMBL/GenBank/DDBJ whole genome shotgun (WGS) entry which is preliminary data.</text>
</comment>
<dbReference type="EMBL" id="JACIJR010000005">
    <property type="protein sequence ID" value="MBB5729846.1"/>
    <property type="molecule type" value="Genomic_DNA"/>
</dbReference>
<evidence type="ECO:0000313" key="1">
    <source>
        <dbReference type="EMBL" id="MBB5729846.1"/>
    </source>
</evidence>
<dbReference type="InterPro" id="IPR011990">
    <property type="entry name" value="TPR-like_helical_dom_sf"/>
</dbReference>
<dbReference type="Proteomes" id="UP000546701">
    <property type="component" value="Unassembled WGS sequence"/>
</dbReference>
<evidence type="ECO:0008006" key="3">
    <source>
        <dbReference type="Google" id="ProtNLM"/>
    </source>
</evidence>
<reference evidence="1 2" key="1">
    <citation type="submission" date="2020-08" db="EMBL/GenBank/DDBJ databases">
        <title>Genomic Encyclopedia of Type Strains, Phase IV (KMG-IV): sequencing the most valuable type-strain genomes for metagenomic binning, comparative biology and taxonomic classification.</title>
        <authorList>
            <person name="Goeker M."/>
        </authorList>
    </citation>
    <scope>NUCLEOTIDE SEQUENCE [LARGE SCALE GENOMIC DNA]</scope>
    <source>
        <strain evidence="1 2">DSM 103336</strain>
    </source>
</reference>
<dbReference type="AlphaFoldDB" id="A0A7W9BTI3"/>
<dbReference type="OrthoDB" id="9815847at2"/>
<proteinExistence type="predicted"/>